<evidence type="ECO:0000313" key="1">
    <source>
        <dbReference type="EMBL" id="RDX96164.1"/>
    </source>
</evidence>
<sequence length="228" mass="26446">NLCFDFNCIPTPLVTTFKSETEVVHLCSVCLHLAETKPDCLCRGRLGSVSVESNSASAETRVKSFIKYVKELLKKLKLDDCKSIFTPMHPTSILTVDHSDKKVDQTTYRADPRESHLIVVRSIFIYLKDTTNLGLWFKKSYKHRQVRDKAPLPYPLQKHSTYLFLADALNFFRSSINLKTTTYLRVAFLYFKVIFDIKFINTNEKLTHIFTKPLLEDKLIHISKHLRT</sequence>
<organism evidence="1 2">
    <name type="scientific">Mucuna pruriens</name>
    <name type="common">Velvet bean</name>
    <name type="synonym">Dolichos pruriens</name>
    <dbReference type="NCBI Taxonomy" id="157652"/>
    <lineage>
        <taxon>Eukaryota</taxon>
        <taxon>Viridiplantae</taxon>
        <taxon>Streptophyta</taxon>
        <taxon>Embryophyta</taxon>
        <taxon>Tracheophyta</taxon>
        <taxon>Spermatophyta</taxon>
        <taxon>Magnoliopsida</taxon>
        <taxon>eudicotyledons</taxon>
        <taxon>Gunneridae</taxon>
        <taxon>Pentapetalae</taxon>
        <taxon>rosids</taxon>
        <taxon>fabids</taxon>
        <taxon>Fabales</taxon>
        <taxon>Fabaceae</taxon>
        <taxon>Papilionoideae</taxon>
        <taxon>50 kb inversion clade</taxon>
        <taxon>NPAAA clade</taxon>
        <taxon>indigoferoid/millettioid clade</taxon>
        <taxon>Phaseoleae</taxon>
        <taxon>Mucuna</taxon>
    </lineage>
</organism>
<dbReference type="AlphaFoldDB" id="A0A371H036"/>
<keyword evidence="2" id="KW-1185">Reference proteome</keyword>
<comment type="caution">
    <text evidence="1">The sequence shown here is derived from an EMBL/GenBank/DDBJ whole genome shotgun (WGS) entry which is preliminary data.</text>
</comment>
<dbReference type="EMBL" id="QJKJ01003954">
    <property type="protein sequence ID" value="RDX96164.1"/>
    <property type="molecule type" value="Genomic_DNA"/>
</dbReference>
<dbReference type="Proteomes" id="UP000257109">
    <property type="component" value="Unassembled WGS sequence"/>
</dbReference>
<protein>
    <submittedName>
        <fullName evidence="1">Uncharacterized protein</fullName>
    </submittedName>
</protein>
<reference evidence="1" key="1">
    <citation type="submission" date="2018-05" db="EMBL/GenBank/DDBJ databases">
        <title>Draft genome of Mucuna pruriens seed.</title>
        <authorList>
            <person name="Nnadi N.E."/>
            <person name="Vos R."/>
            <person name="Hasami M.H."/>
            <person name="Devisetty U.K."/>
            <person name="Aguiy J.C."/>
        </authorList>
    </citation>
    <scope>NUCLEOTIDE SEQUENCE [LARGE SCALE GENOMIC DNA]</scope>
    <source>
        <strain evidence="1">JCA_2017</strain>
    </source>
</reference>
<gene>
    <name evidence="1" type="ORF">CR513_21212</name>
</gene>
<name>A0A371H036_MUCPR</name>
<accession>A0A371H036</accession>
<dbReference type="OrthoDB" id="1408760at2759"/>
<feature type="non-terminal residue" evidence="1">
    <location>
        <position position="1"/>
    </location>
</feature>
<feature type="non-terminal residue" evidence="1">
    <location>
        <position position="228"/>
    </location>
</feature>
<proteinExistence type="predicted"/>
<evidence type="ECO:0000313" key="2">
    <source>
        <dbReference type="Proteomes" id="UP000257109"/>
    </source>
</evidence>